<reference evidence="1" key="1">
    <citation type="submission" date="2019-08" db="EMBL/GenBank/DDBJ databases">
        <authorList>
            <person name="Kucharzyk K."/>
            <person name="Murdoch R.W."/>
            <person name="Higgins S."/>
            <person name="Loffler F."/>
        </authorList>
    </citation>
    <scope>NUCLEOTIDE SEQUENCE</scope>
</reference>
<proteinExistence type="predicted"/>
<protein>
    <submittedName>
        <fullName evidence="1">Uncharacterized protein</fullName>
    </submittedName>
</protein>
<dbReference type="AlphaFoldDB" id="A0A645G583"/>
<gene>
    <name evidence="1" type="ORF">SDC9_169450</name>
</gene>
<dbReference type="EMBL" id="VSSQ01070217">
    <property type="protein sequence ID" value="MPN22067.1"/>
    <property type="molecule type" value="Genomic_DNA"/>
</dbReference>
<name>A0A645G583_9ZZZZ</name>
<organism evidence="1">
    <name type="scientific">bioreactor metagenome</name>
    <dbReference type="NCBI Taxonomy" id="1076179"/>
    <lineage>
        <taxon>unclassified sequences</taxon>
        <taxon>metagenomes</taxon>
        <taxon>ecological metagenomes</taxon>
    </lineage>
</organism>
<evidence type="ECO:0000313" key="1">
    <source>
        <dbReference type="EMBL" id="MPN22067.1"/>
    </source>
</evidence>
<comment type="caution">
    <text evidence="1">The sequence shown here is derived from an EMBL/GenBank/DDBJ whole genome shotgun (WGS) entry which is preliminary data.</text>
</comment>
<sequence>MAHNQLQYRVVAGTVYIGAAFGGIQLNSKHPCERNAEYDNHAQNSRKETPAEFFLCKQQIGQSHRGQNHVCLQHLNIESQA</sequence>
<accession>A0A645G583</accession>